<sequence>MACALSVLVLPGQASAAPEPPPAGGSGQSLEDVRREIDELYRKAAVATDAYNLAEDQAQGQSGEIVKLAQTIVAGEQKINKLKDRLGAQARAQYRTGGVPQSARLMLSGNPDLFLRGAARMQQGESAVKGMLEELKRTQEDLRTYSADASTQWTKLEANRKSKEKARQEIKKQIDAAEKIESKLASKDRAKMRELEREAEYRAQQAWMSSGALGSGGGAGTSQGKRAVAYAMDQIGDPYVWGAEGPYAFDCSGLTQQAWISAGRGIPRTSQEQWRLLPRVPVSQMRPGDLIIYFADASHVAMYIGNGAMVHAPRPGRNVTVAGAGSMPILGVVRPG</sequence>
<evidence type="ECO:0000256" key="1">
    <source>
        <dbReference type="ARBA" id="ARBA00007074"/>
    </source>
</evidence>
<dbReference type="PROSITE" id="PS51935">
    <property type="entry name" value="NLPC_P60"/>
    <property type="match status" value="1"/>
</dbReference>
<evidence type="ECO:0000256" key="2">
    <source>
        <dbReference type="ARBA" id="ARBA00022670"/>
    </source>
</evidence>
<evidence type="ECO:0000313" key="10">
    <source>
        <dbReference type="Proteomes" id="UP000638353"/>
    </source>
</evidence>
<keyword evidence="2" id="KW-0645">Protease</keyword>
<keyword evidence="3 9" id="KW-0378">Hydrolase</keyword>
<protein>
    <submittedName>
        <fullName evidence="9">Glycoside hydrolase</fullName>
    </submittedName>
</protein>
<feature type="coiled-coil region" evidence="5">
    <location>
        <begin position="121"/>
        <end position="183"/>
    </location>
</feature>
<feature type="region of interest" description="Disordered" evidence="6">
    <location>
        <begin position="13"/>
        <end position="32"/>
    </location>
</feature>
<dbReference type="InterPro" id="IPR000064">
    <property type="entry name" value="NLP_P60_dom"/>
</dbReference>
<keyword evidence="4" id="KW-0788">Thiol protease</keyword>
<reference evidence="9" key="1">
    <citation type="journal article" date="2014" name="Int. J. Syst. Evol. Microbiol.">
        <title>Complete genome sequence of Corynebacterium casei LMG S-19264T (=DSM 44701T), isolated from a smear-ripened cheese.</title>
        <authorList>
            <consortium name="US DOE Joint Genome Institute (JGI-PGF)"/>
            <person name="Walter F."/>
            <person name="Albersmeier A."/>
            <person name="Kalinowski J."/>
            <person name="Ruckert C."/>
        </authorList>
    </citation>
    <scope>NUCLEOTIDE SEQUENCE</scope>
    <source>
        <strain evidence="9">JCM 4637</strain>
    </source>
</reference>
<evidence type="ECO:0000256" key="7">
    <source>
        <dbReference type="SAM" id="SignalP"/>
    </source>
</evidence>
<gene>
    <name evidence="9" type="ORF">GCM10010334_10090</name>
</gene>
<evidence type="ECO:0000313" key="9">
    <source>
        <dbReference type="EMBL" id="GHC82122.1"/>
    </source>
</evidence>
<evidence type="ECO:0000259" key="8">
    <source>
        <dbReference type="PROSITE" id="PS51935"/>
    </source>
</evidence>
<dbReference type="InterPro" id="IPR051794">
    <property type="entry name" value="PG_Endopeptidase_C40"/>
</dbReference>
<comment type="similarity">
    <text evidence="1">Belongs to the peptidase C40 family.</text>
</comment>
<accession>A0A919C7M4</accession>
<dbReference type="GO" id="GO:0006508">
    <property type="term" value="P:proteolysis"/>
    <property type="evidence" value="ECO:0007669"/>
    <property type="project" value="UniProtKB-KW"/>
</dbReference>
<dbReference type="PANTHER" id="PTHR47359:SF3">
    <property type="entry name" value="NLP_P60 DOMAIN-CONTAINING PROTEIN-RELATED"/>
    <property type="match status" value="1"/>
</dbReference>
<evidence type="ECO:0000256" key="6">
    <source>
        <dbReference type="SAM" id="MobiDB-lite"/>
    </source>
</evidence>
<feature type="signal peptide" evidence="7">
    <location>
        <begin position="1"/>
        <end position="16"/>
    </location>
</feature>
<dbReference type="AlphaFoldDB" id="A0A919C7M4"/>
<dbReference type="SUPFAM" id="SSF54001">
    <property type="entry name" value="Cysteine proteinases"/>
    <property type="match status" value="1"/>
</dbReference>
<dbReference type="EMBL" id="BMVC01000002">
    <property type="protein sequence ID" value="GHC82122.1"/>
    <property type="molecule type" value="Genomic_DNA"/>
</dbReference>
<dbReference type="Pfam" id="PF00877">
    <property type="entry name" value="NLPC_P60"/>
    <property type="match status" value="1"/>
</dbReference>
<comment type="caution">
    <text evidence="9">The sequence shown here is derived from an EMBL/GenBank/DDBJ whole genome shotgun (WGS) entry which is preliminary data.</text>
</comment>
<feature type="chain" id="PRO_5037724280" evidence="7">
    <location>
        <begin position="17"/>
        <end position="336"/>
    </location>
</feature>
<dbReference type="Proteomes" id="UP000638353">
    <property type="component" value="Unassembled WGS sequence"/>
</dbReference>
<dbReference type="InterPro" id="IPR038765">
    <property type="entry name" value="Papain-like_cys_pep_sf"/>
</dbReference>
<evidence type="ECO:0000256" key="4">
    <source>
        <dbReference type="ARBA" id="ARBA00022807"/>
    </source>
</evidence>
<evidence type="ECO:0000256" key="5">
    <source>
        <dbReference type="SAM" id="Coils"/>
    </source>
</evidence>
<dbReference type="GO" id="GO:0008234">
    <property type="term" value="F:cysteine-type peptidase activity"/>
    <property type="evidence" value="ECO:0007669"/>
    <property type="project" value="UniProtKB-KW"/>
</dbReference>
<name>A0A919C7M4_9ACTN</name>
<keyword evidence="7" id="KW-0732">Signal</keyword>
<proteinExistence type="inferred from homology"/>
<dbReference type="Gene3D" id="6.10.250.3150">
    <property type="match status" value="1"/>
</dbReference>
<dbReference type="PANTHER" id="PTHR47359">
    <property type="entry name" value="PEPTIDOGLYCAN DL-ENDOPEPTIDASE CWLO"/>
    <property type="match status" value="1"/>
</dbReference>
<reference evidence="9" key="2">
    <citation type="submission" date="2020-09" db="EMBL/GenBank/DDBJ databases">
        <authorList>
            <person name="Sun Q."/>
            <person name="Ohkuma M."/>
        </authorList>
    </citation>
    <scope>NUCLEOTIDE SEQUENCE</scope>
    <source>
        <strain evidence="9">JCM 4637</strain>
    </source>
</reference>
<keyword evidence="5" id="KW-0175">Coiled coil</keyword>
<evidence type="ECO:0000256" key="3">
    <source>
        <dbReference type="ARBA" id="ARBA00022801"/>
    </source>
</evidence>
<dbReference type="Gene3D" id="3.90.1720.10">
    <property type="entry name" value="endopeptidase domain like (from Nostoc punctiforme)"/>
    <property type="match status" value="1"/>
</dbReference>
<organism evidence="9 10">
    <name type="scientific">Streptomyces finlayi</name>
    <dbReference type="NCBI Taxonomy" id="67296"/>
    <lineage>
        <taxon>Bacteria</taxon>
        <taxon>Bacillati</taxon>
        <taxon>Actinomycetota</taxon>
        <taxon>Actinomycetes</taxon>
        <taxon>Kitasatosporales</taxon>
        <taxon>Streptomycetaceae</taxon>
        <taxon>Streptomyces</taxon>
    </lineage>
</organism>
<feature type="domain" description="NlpC/P60" evidence="8">
    <location>
        <begin position="221"/>
        <end position="336"/>
    </location>
</feature>